<dbReference type="InterPro" id="IPR051912">
    <property type="entry name" value="Alkylbase_DNA_Glycosylase/TA"/>
</dbReference>
<dbReference type="PROSITE" id="PS01124">
    <property type="entry name" value="HTH_ARAC_FAMILY_2"/>
    <property type="match status" value="1"/>
</dbReference>
<comment type="cofactor">
    <cofactor evidence="2">
        <name>Zn(2+)</name>
        <dbReference type="ChEBI" id="CHEBI:29105"/>
    </cofactor>
</comment>
<keyword evidence="13" id="KW-0234">DNA repair</keyword>
<evidence type="ECO:0000256" key="8">
    <source>
        <dbReference type="ARBA" id="ARBA00022833"/>
    </source>
</evidence>
<keyword evidence="10" id="KW-0238">DNA-binding</keyword>
<keyword evidence="9" id="KW-0805">Transcription regulation</keyword>
<keyword evidence="5" id="KW-0808">Transferase</keyword>
<dbReference type="InterPro" id="IPR009057">
    <property type="entry name" value="Homeodomain-like_sf"/>
</dbReference>
<evidence type="ECO:0000256" key="9">
    <source>
        <dbReference type="ARBA" id="ARBA00023015"/>
    </source>
</evidence>
<keyword evidence="7" id="KW-0227">DNA damage</keyword>
<dbReference type="InterPro" id="IPR037046">
    <property type="entry name" value="AlkA_N_sf"/>
</dbReference>
<dbReference type="InterPro" id="IPR018060">
    <property type="entry name" value="HTH_AraC"/>
</dbReference>
<keyword evidence="4" id="KW-0489">Methyltransferase</keyword>
<dbReference type="InterPro" id="IPR018062">
    <property type="entry name" value="HTH_AraC-typ_CS"/>
</dbReference>
<feature type="domain" description="HTH araC/xylS-type" evidence="14">
    <location>
        <begin position="91"/>
        <end position="189"/>
    </location>
</feature>
<keyword evidence="12" id="KW-0804">Transcription</keyword>
<evidence type="ECO:0000256" key="13">
    <source>
        <dbReference type="ARBA" id="ARBA00023204"/>
    </source>
</evidence>
<keyword evidence="16" id="KW-1185">Reference proteome</keyword>
<dbReference type="Gene3D" id="3.30.310.20">
    <property type="entry name" value="DNA-3-methyladenine glycosylase AlkA, N-terminal domain"/>
    <property type="match status" value="1"/>
</dbReference>
<dbReference type="SMART" id="SM01009">
    <property type="entry name" value="AlkA_N"/>
    <property type="match status" value="1"/>
</dbReference>
<keyword evidence="8" id="KW-0862">Zinc</keyword>
<evidence type="ECO:0000256" key="3">
    <source>
        <dbReference type="ARBA" id="ARBA00012000"/>
    </source>
</evidence>
<proteinExistence type="predicted"/>
<dbReference type="PANTHER" id="PTHR43003:SF13">
    <property type="entry name" value="DNA-3-METHYLADENINE GLYCOSYLASE 2"/>
    <property type="match status" value="1"/>
</dbReference>
<dbReference type="InterPro" id="IPR003265">
    <property type="entry name" value="HhH-GPD_domain"/>
</dbReference>
<dbReference type="EC" id="3.2.2.21" evidence="3"/>
<evidence type="ECO:0000256" key="10">
    <source>
        <dbReference type="ARBA" id="ARBA00023125"/>
    </source>
</evidence>
<dbReference type="SUPFAM" id="SSF57884">
    <property type="entry name" value="Ada DNA repair protein, N-terminal domain (N-Ada 10)"/>
    <property type="match status" value="1"/>
</dbReference>
<reference evidence="16" key="1">
    <citation type="submission" date="2023-07" db="EMBL/GenBank/DDBJ databases">
        <title>30 novel species of actinomycetes from the DSMZ collection.</title>
        <authorList>
            <person name="Nouioui I."/>
        </authorList>
    </citation>
    <scope>NUCLEOTIDE SEQUENCE [LARGE SCALE GENOMIC DNA]</scope>
    <source>
        <strain evidence="16">DSM 41699</strain>
    </source>
</reference>
<evidence type="ECO:0000313" key="15">
    <source>
        <dbReference type="EMBL" id="MDT0462978.1"/>
    </source>
</evidence>
<keyword evidence="6" id="KW-0479">Metal-binding</keyword>
<dbReference type="Pfam" id="PF06029">
    <property type="entry name" value="AlkA_N"/>
    <property type="match status" value="1"/>
</dbReference>
<comment type="catalytic activity">
    <reaction evidence="1">
        <text>Hydrolysis of alkylated DNA, releasing 3-methyladenine, 3-methylguanine, 7-methylguanine and 7-methyladenine.</text>
        <dbReference type="EC" id="3.2.2.21"/>
    </reaction>
</comment>
<evidence type="ECO:0000256" key="11">
    <source>
        <dbReference type="ARBA" id="ARBA00023159"/>
    </source>
</evidence>
<gene>
    <name evidence="15" type="ORF">RM764_08115</name>
</gene>
<dbReference type="Gene3D" id="3.40.10.10">
    <property type="entry name" value="DNA Methylphosphotriester Repair Domain"/>
    <property type="match status" value="1"/>
</dbReference>
<dbReference type="SMART" id="SM00478">
    <property type="entry name" value="ENDO3c"/>
    <property type="match status" value="1"/>
</dbReference>
<dbReference type="InterPro" id="IPR004026">
    <property type="entry name" value="Ada_DNA_repair_Zn-bd"/>
</dbReference>
<evidence type="ECO:0000256" key="7">
    <source>
        <dbReference type="ARBA" id="ARBA00022763"/>
    </source>
</evidence>
<protein>
    <recommendedName>
        <fullName evidence="3">DNA-3-methyladenine glycosylase II</fullName>
        <ecNumber evidence="3">3.2.2.21</ecNumber>
    </recommendedName>
</protein>
<dbReference type="InterPro" id="IPR023170">
    <property type="entry name" value="HhH_base_excis_C"/>
</dbReference>
<evidence type="ECO:0000256" key="2">
    <source>
        <dbReference type="ARBA" id="ARBA00001947"/>
    </source>
</evidence>
<comment type="caution">
    <text evidence="15">The sequence shown here is derived from an EMBL/GenBank/DDBJ whole genome shotgun (WGS) entry which is preliminary data.</text>
</comment>
<dbReference type="PROSITE" id="PS00041">
    <property type="entry name" value="HTH_ARAC_FAMILY_1"/>
    <property type="match status" value="1"/>
</dbReference>
<dbReference type="InterPro" id="IPR035451">
    <property type="entry name" value="Ada-like_dom_sf"/>
</dbReference>
<dbReference type="SMART" id="SM00342">
    <property type="entry name" value="HTH_ARAC"/>
    <property type="match status" value="1"/>
</dbReference>
<dbReference type="EMBL" id="JAVREY010000006">
    <property type="protein sequence ID" value="MDT0462978.1"/>
    <property type="molecule type" value="Genomic_DNA"/>
</dbReference>
<dbReference type="SUPFAM" id="SSF55945">
    <property type="entry name" value="TATA-box binding protein-like"/>
    <property type="match status" value="1"/>
</dbReference>
<evidence type="ECO:0000256" key="5">
    <source>
        <dbReference type="ARBA" id="ARBA00022679"/>
    </source>
</evidence>
<evidence type="ECO:0000313" key="16">
    <source>
        <dbReference type="Proteomes" id="UP001183809"/>
    </source>
</evidence>
<dbReference type="RefSeq" id="WP_311693414.1">
    <property type="nucleotide sequence ID" value="NZ_JAVREY010000006.1"/>
</dbReference>
<keyword evidence="11" id="KW-0010">Activator</keyword>
<name>A0ABU2TPU6_9ACTN</name>
<dbReference type="Proteomes" id="UP001183809">
    <property type="component" value="Unassembled WGS sequence"/>
</dbReference>
<dbReference type="Gene3D" id="1.10.340.30">
    <property type="entry name" value="Hypothetical protein, domain 2"/>
    <property type="match status" value="1"/>
</dbReference>
<dbReference type="Gene3D" id="1.10.10.60">
    <property type="entry name" value="Homeodomain-like"/>
    <property type="match status" value="1"/>
</dbReference>
<accession>A0ABU2TPU6</accession>
<evidence type="ECO:0000259" key="14">
    <source>
        <dbReference type="PROSITE" id="PS01124"/>
    </source>
</evidence>
<dbReference type="InterPro" id="IPR010316">
    <property type="entry name" value="AlkA_N"/>
</dbReference>
<dbReference type="CDD" id="cd00056">
    <property type="entry name" value="ENDO3c"/>
    <property type="match status" value="1"/>
</dbReference>
<organism evidence="15 16">
    <name type="scientific">Streptomyces gibsoniae</name>
    <dbReference type="NCBI Taxonomy" id="3075529"/>
    <lineage>
        <taxon>Bacteria</taxon>
        <taxon>Bacillati</taxon>
        <taxon>Actinomycetota</taxon>
        <taxon>Actinomycetes</taxon>
        <taxon>Kitasatosporales</taxon>
        <taxon>Streptomycetaceae</taxon>
        <taxon>Streptomyces</taxon>
    </lineage>
</organism>
<dbReference type="Gene3D" id="1.10.1670.10">
    <property type="entry name" value="Helix-hairpin-Helix base-excision DNA repair enzymes (C-terminal)"/>
    <property type="match status" value="1"/>
</dbReference>
<dbReference type="SUPFAM" id="SSF46689">
    <property type="entry name" value="Homeodomain-like"/>
    <property type="match status" value="1"/>
</dbReference>
<sequence>MRNGMHTDKERCVRAVQSKDARFDGWFFTAVLTTRIYCRPSCPVVPPKPENMTFYPSAAACQQAGFRACKRCRPDTSPGSPAWNERADLVARAMRLIGDGVVDREGVPGLARRLGYSTRQIERQLLAELGAGPLALARAQRAQTARLLIETTPLPMAEIAFAAGFSSIRTFNDTVREVFAVSPSDLRGRLPRNTVIAPGVLSLRLPFRAPLNPDNLFGHLAATAVPGVEEWRDGAYRRTLRLPYGHGIVALTPRPDHIACRLTLSDMRDLPVAISRCRRMLDLDADPVAIDDLLRTDPLLAPLVDKSPGRRVPRTVDEAEFAVRAVLGQQVSTAAARTHAARLVIAHGDPVEDPEGGLTHLFPAPEALAALDPESLAMPRTRRTTFTTLVRQLVDGTLHLGVESDWEESRTRLLSLPGFGPWTVDVIAMRALGDPDAFLPTDLGIRRAAQELGLPSTPAALTARAAAWRPWRAYAVQYLWATDSHPINFLPV</sequence>
<dbReference type="Pfam" id="PF02805">
    <property type="entry name" value="Ada_Zn_binding"/>
    <property type="match status" value="1"/>
</dbReference>
<dbReference type="Pfam" id="PF12833">
    <property type="entry name" value="HTH_18"/>
    <property type="match status" value="1"/>
</dbReference>
<evidence type="ECO:0000256" key="6">
    <source>
        <dbReference type="ARBA" id="ARBA00022723"/>
    </source>
</evidence>
<evidence type="ECO:0000256" key="12">
    <source>
        <dbReference type="ARBA" id="ARBA00023163"/>
    </source>
</evidence>
<dbReference type="PANTHER" id="PTHR43003">
    <property type="entry name" value="DNA-3-METHYLADENINE GLYCOSYLASE"/>
    <property type="match status" value="1"/>
</dbReference>
<dbReference type="SUPFAM" id="SSF48150">
    <property type="entry name" value="DNA-glycosylase"/>
    <property type="match status" value="1"/>
</dbReference>
<evidence type="ECO:0000256" key="1">
    <source>
        <dbReference type="ARBA" id="ARBA00000086"/>
    </source>
</evidence>
<evidence type="ECO:0000256" key="4">
    <source>
        <dbReference type="ARBA" id="ARBA00022603"/>
    </source>
</evidence>
<dbReference type="InterPro" id="IPR011257">
    <property type="entry name" value="DNA_glycosylase"/>
</dbReference>